<comment type="caution">
    <text evidence="3">The sequence shown here is derived from an EMBL/GenBank/DDBJ whole genome shotgun (WGS) entry which is preliminary data.</text>
</comment>
<feature type="compositionally biased region" description="Basic residues" evidence="1">
    <location>
        <begin position="450"/>
        <end position="465"/>
    </location>
</feature>
<protein>
    <submittedName>
        <fullName evidence="3">Uncharacterized protein</fullName>
    </submittedName>
</protein>
<name>A0AAE0XUQ2_9GAST</name>
<accession>A0AAE0XUQ2</accession>
<evidence type="ECO:0000256" key="1">
    <source>
        <dbReference type="SAM" id="MobiDB-lite"/>
    </source>
</evidence>
<keyword evidence="4" id="KW-1185">Reference proteome</keyword>
<evidence type="ECO:0000313" key="3">
    <source>
        <dbReference type="EMBL" id="KAK3714005.1"/>
    </source>
</evidence>
<organism evidence="3 4">
    <name type="scientific">Elysia crispata</name>
    <name type="common">lettuce slug</name>
    <dbReference type="NCBI Taxonomy" id="231223"/>
    <lineage>
        <taxon>Eukaryota</taxon>
        <taxon>Metazoa</taxon>
        <taxon>Spiralia</taxon>
        <taxon>Lophotrochozoa</taxon>
        <taxon>Mollusca</taxon>
        <taxon>Gastropoda</taxon>
        <taxon>Heterobranchia</taxon>
        <taxon>Euthyneura</taxon>
        <taxon>Panpulmonata</taxon>
        <taxon>Sacoglossa</taxon>
        <taxon>Placobranchoidea</taxon>
        <taxon>Plakobranchidae</taxon>
        <taxon>Elysia</taxon>
    </lineage>
</organism>
<evidence type="ECO:0000313" key="4">
    <source>
        <dbReference type="Proteomes" id="UP001283361"/>
    </source>
</evidence>
<keyword evidence="2" id="KW-0472">Membrane</keyword>
<feature type="transmembrane region" description="Helical" evidence="2">
    <location>
        <begin position="26"/>
        <end position="51"/>
    </location>
</feature>
<feature type="region of interest" description="Disordered" evidence="1">
    <location>
        <begin position="450"/>
        <end position="474"/>
    </location>
</feature>
<reference evidence="3" key="1">
    <citation type="journal article" date="2023" name="G3 (Bethesda)">
        <title>A reference genome for the long-term kleptoplast-retaining sea slug Elysia crispata morphotype clarki.</title>
        <authorList>
            <person name="Eastman K.E."/>
            <person name="Pendleton A.L."/>
            <person name="Shaikh M.A."/>
            <person name="Suttiyut T."/>
            <person name="Ogas R."/>
            <person name="Tomko P."/>
            <person name="Gavelis G."/>
            <person name="Widhalm J.R."/>
            <person name="Wisecaver J.H."/>
        </authorList>
    </citation>
    <scope>NUCLEOTIDE SEQUENCE</scope>
    <source>
        <strain evidence="3">ECLA1</strain>
    </source>
</reference>
<feature type="region of interest" description="Disordered" evidence="1">
    <location>
        <begin position="488"/>
        <end position="647"/>
    </location>
</feature>
<sequence>MVKAFRPSLEPPADRQIKPNTGARPLLCLLICAGVAVLVFCAFATSGWNVYKKRFDQNRLHFSYGDEAAVSDVTCDFSSFFCDSYEVKLWEPGKVYLLPSHAEVNKSFIGREESISMLQVPGLAYRELSLYLLDQSELSVSACRQNGSRDFPGEILLFKGEANLRAWRRNKRCASCVERQVCIPLDVRCREEDGTDADGSSEELKFFNDDDTPLSPNAGAQPMDKGINVGRDDDVITHSQYQSLQVTNNATQNSTTASNLFPSPRHATLNHIVSGNDRYFLIIFYGIPRGPESLFTQPGVELWGTVRRTSFDVKGAKKVCVVSGTTPNSLTQMGEANSSSGNSCKFDLPWQSSMDVVVQFEESPVNEYDRRFGGVEDNTNGSVEPGTGMEIEYRVPHHKRDHDGMITKCHVRLSVWICLFGVLPVILMLILSGGVGFLVCRRRTQHFRARWKKSHRQGSKKKHRAKSGDGGDGLVVAEVLPEGAQGSMAIQVSSEEPETCSRTTDKSVSSEEPETCSRTTDKSVSSEEPETCSRTTDKSVSSEEPETCSRTTDKSVSSEEPETCSRTTDKSVSSEEPETCSRTTDKSVSSEEPETCLRTTDKSVSSEEPETCSRTTDKSVSSEEPETCSRTTDKSVSSEEPETCSRTTDKQFLWILRLKD</sequence>
<proteinExistence type="predicted"/>
<dbReference type="AlphaFoldDB" id="A0AAE0XUQ2"/>
<gene>
    <name evidence="3" type="ORF">RRG08_009703</name>
</gene>
<keyword evidence="2" id="KW-0812">Transmembrane</keyword>
<dbReference type="EMBL" id="JAWDGP010007548">
    <property type="protein sequence ID" value="KAK3714005.1"/>
    <property type="molecule type" value="Genomic_DNA"/>
</dbReference>
<dbReference type="Proteomes" id="UP001283361">
    <property type="component" value="Unassembled WGS sequence"/>
</dbReference>
<evidence type="ECO:0000256" key="2">
    <source>
        <dbReference type="SAM" id="Phobius"/>
    </source>
</evidence>
<feature type="region of interest" description="Disordered" evidence="1">
    <location>
        <begin position="198"/>
        <end position="225"/>
    </location>
</feature>
<feature type="transmembrane region" description="Helical" evidence="2">
    <location>
        <begin position="413"/>
        <end position="440"/>
    </location>
</feature>
<keyword evidence="2" id="KW-1133">Transmembrane helix</keyword>